<evidence type="ECO:0000313" key="2">
    <source>
        <dbReference type="Proteomes" id="UP000270411"/>
    </source>
</evidence>
<dbReference type="KEGG" id="cpau:EHF44_19870"/>
<dbReference type="Proteomes" id="UP000270411">
    <property type="component" value="Chromosome 2"/>
</dbReference>
<dbReference type="OrthoDB" id="8959720at2"/>
<proteinExistence type="predicted"/>
<evidence type="ECO:0000313" key="1">
    <source>
        <dbReference type="EMBL" id="AZG16953.1"/>
    </source>
</evidence>
<gene>
    <name evidence="1" type="ORF">EHF44_19870</name>
</gene>
<protein>
    <submittedName>
        <fullName evidence="1">Uncharacterized protein</fullName>
    </submittedName>
</protein>
<sequence length="280" mass="31409">MYRDTLTVFMTTPAAVPVPRAARAMFWLGRLRQWRAIELNRTETCPAPNWLSLQLGVVESLAGTHALALHKEQWSGPTRRQTYERDMSLQLAMLLALDWQDLAAFALKSWFGVDAEGAAPHPLGGMTGMIVGVAGQALDVTVPQTVFHKCDALLARIVEQWQAPDEVFMPLAFELADRHLMQTSRDSDESLFDFDHPVEQTMPIELLMLMRLRGLDRLPDALAKHPAMSHPAAMLVRPSAPVRSQRCAGFIERVSRVLPQYRGLTDSLAKQSRHLQEPIL</sequence>
<dbReference type="EMBL" id="CP033970">
    <property type="protein sequence ID" value="AZG16953.1"/>
    <property type="molecule type" value="Genomic_DNA"/>
</dbReference>
<name>A0A3G8H8S4_9BURK</name>
<dbReference type="AlphaFoldDB" id="A0A3G8H8S4"/>
<reference evidence="2" key="1">
    <citation type="submission" date="2018-11" db="EMBL/GenBank/DDBJ databases">
        <title>FDA dAtabase for Regulatory Grade micrObial Sequences (FDA-ARGOS): Supporting development and validation of Infectious Disease Dx tests.</title>
        <authorList>
            <person name="Goldberg B."/>
            <person name="Campos J."/>
            <person name="Tallon L."/>
            <person name="Sadzewicz L."/>
            <person name="Zhao X."/>
            <person name="Vavikolanu K."/>
            <person name="Mehta A."/>
            <person name="Aluvathingal J."/>
            <person name="Nadendla S."/>
            <person name="Geyer C."/>
            <person name="Nandy P."/>
            <person name="Yan Y."/>
            <person name="Sichtig H."/>
        </authorList>
    </citation>
    <scope>NUCLEOTIDE SEQUENCE [LARGE SCALE GENOMIC DNA]</scope>
    <source>
        <strain evidence="2">FDAARGOS_614</strain>
    </source>
</reference>
<organism evidence="1 2">
    <name type="scientific">Cupriavidus pauculus</name>
    <dbReference type="NCBI Taxonomy" id="82633"/>
    <lineage>
        <taxon>Bacteria</taxon>
        <taxon>Pseudomonadati</taxon>
        <taxon>Pseudomonadota</taxon>
        <taxon>Betaproteobacteria</taxon>
        <taxon>Burkholderiales</taxon>
        <taxon>Burkholderiaceae</taxon>
        <taxon>Cupriavidus</taxon>
    </lineage>
</organism>
<accession>A0A3G8H8S4</accession>